<dbReference type="Pfam" id="PF03564">
    <property type="entry name" value="DUF1759"/>
    <property type="match status" value="1"/>
</dbReference>
<gene>
    <name evidence="2" type="ORF">g.108924</name>
</gene>
<protein>
    <submittedName>
        <fullName evidence="2">Uncharacterized protein</fullName>
    </submittedName>
</protein>
<keyword evidence="1" id="KW-0472">Membrane</keyword>
<name>A0A2S2P752_SCHGA</name>
<proteinExistence type="predicted"/>
<dbReference type="EMBL" id="GGMR01012668">
    <property type="protein sequence ID" value="MBY25287.1"/>
    <property type="molecule type" value="Transcribed_RNA"/>
</dbReference>
<evidence type="ECO:0000313" key="2">
    <source>
        <dbReference type="EMBL" id="MBY25287.1"/>
    </source>
</evidence>
<dbReference type="InterPro" id="IPR005312">
    <property type="entry name" value="DUF1759"/>
</dbReference>
<sequence>MASGTDNDSVRGARRLERVKLRRSNVIAQIKAVHELALRVVDEPDLGPTFTHLTADLDSLWTQFRLEDDAVLDGLTELDRLSEYDVGLTAEIRKCISDCKVAAAKLVPKGVEAIDMSYLHAKLGSSNSPQESDQNPLSRLPAIPLPEFDGDFRLWPTFRDRFKEQVDARPELSNIDKMYYLIRCLTGGICLIIFFMLPTNRVFMVLKYYPLYYLIYQSI</sequence>
<keyword evidence="1" id="KW-1133">Transmembrane helix</keyword>
<dbReference type="AlphaFoldDB" id="A0A2S2P752"/>
<accession>A0A2S2P752</accession>
<feature type="transmembrane region" description="Helical" evidence="1">
    <location>
        <begin position="178"/>
        <end position="197"/>
    </location>
</feature>
<evidence type="ECO:0000256" key="1">
    <source>
        <dbReference type="SAM" id="Phobius"/>
    </source>
</evidence>
<keyword evidence="1" id="KW-0812">Transmembrane</keyword>
<organism evidence="2">
    <name type="scientific">Schizaphis graminum</name>
    <name type="common">Green bug aphid</name>
    <dbReference type="NCBI Taxonomy" id="13262"/>
    <lineage>
        <taxon>Eukaryota</taxon>
        <taxon>Metazoa</taxon>
        <taxon>Ecdysozoa</taxon>
        <taxon>Arthropoda</taxon>
        <taxon>Hexapoda</taxon>
        <taxon>Insecta</taxon>
        <taxon>Pterygota</taxon>
        <taxon>Neoptera</taxon>
        <taxon>Paraneoptera</taxon>
        <taxon>Hemiptera</taxon>
        <taxon>Sternorrhyncha</taxon>
        <taxon>Aphidomorpha</taxon>
        <taxon>Aphidoidea</taxon>
        <taxon>Aphididae</taxon>
        <taxon>Aphidini</taxon>
        <taxon>Schizaphis</taxon>
    </lineage>
</organism>
<reference evidence="2" key="1">
    <citation type="submission" date="2018-04" db="EMBL/GenBank/DDBJ databases">
        <title>Transcriptome of Schizaphis graminum biotype I.</title>
        <authorList>
            <person name="Scully E.D."/>
            <person name="Geib S.M."/>
            <person name="Palmer N.A."/>
            <person name="Koch K."/>
            <person name="Bradshaw J."/>
            <person name="Heng-Moss T."/>
            <person name="Sarath G."/>
        </authorList>
    </citation>
    <scope>NUCLEOTIDE SEQUENCE</scope>
</reference>